<sequence length="177" mass="19735">MSMDHLFFCGIKHSGKSTLGRLYAKANKLCWIDLDDLILEAITPYPSIRSYYKEQGQKAFQAQEVAALRTFLSLQTQRTVISLGGGASDNEALLNLAKTHGKLIYLMVEESVLLARILNGGVPPFLDEMDPKGSFHALYARRHAIYGNICDVLVQLPNYPDIRDTASFLVKTLKSEV</sequence>
<dbReference type="EC" id="2.7.1.71" evidence="7"/>
<dbReference type="GO" id="GO:0009073">
    <property type="term" value="P:aromatic amino acid family biosynthetic process"/>
    <property type="evidence" value="ECO:0007669"/>
    <property type="project" value="UniProtKB-KW"/>
</dbReference>
<dbReference type="GO" id="GO:0005829">
    <property type="term" value="C:cytosol"/>
    <property type="evidence" value="ECO:0007669"/>
    <property type="project" value="TreeGrafter"/>
</dbReference>
<dbReference type="PANTHER" id="PTHR21087">
    <property type="entry name" value="SHIKIMATE KINASE"/>
    <property type="match status" value="1"/>
</dbReference>
<dbReference type="InterPro" id="IPR027417">
    <property type="entry name" value="P-loop_NTPase"/>
</dbReference>
<evidence type="ECO:0000256" key="6">
    <source>
        <dbReference type="ARBA" id="ARBA00023141"/>
    </source>
</evidence>
<dbReference type="InterPro" id="IPR000623">
    <property type="entry name" value="Shikimate_kinase/TSH1"/>
</dbReference>
<dbReference type="EMBL" id="VSSQ01007619">
    <property type="protein sequence ID" value="MPM36476.1"/>
    <property type="molecule type" value="Genomic_DNA"/>
</dbReference>
<dbReference type="GO" id="GO:0004765">
    <property type="term" value="F:shikimate kinase activity"/>
    <property type="evidence" value="ECO:0007669"/>
    <property type="project" value="UniProtKB-EC"/>
</dbReference>
<protein>
    <submittedName>
        <fullName evidence="7">Shikimate kinase</fullName>
        <ecNumber evidence="7">2.7.1.71</ecNumber>
    </submittedName>
</protein>
<evidence type="ECO:0000256" key="4">
    <source>
        <dbReference type="ARBA" id="ARBA00022777"/>
    </source>
</evidence>
<evidence type="ECO:0000256" key="3">
    <source>
        <dbReference type="ARBA" id="ARBA00022741"/>
    </source>
</evidence>
<dbReference type="HAMAP" id="MF_00109">
    <property type="entry name" value="Shikimate_kinase"/>
    <property type="match status" value="1"/>
</dbReference>
<dbReference type="Gene3D" id="3.40.50.300">
    <property type="entry name" value="P-loop containing nucleotide triphosphate hydrolases"/>
    <property type="match status" value="1"/>
</dbReference>
<evidence type="ECO:0000256" key="2">
    <source>
        <dbReference type="ARBA" id="ARBA00022679"/>
    </source>
</evidence>
<dbReference type="PANTHER" id="PTHR21087:SF16">
    <property type="entry name" value="SHIKIMATE KINASE 1, CHLOROPLASTIC"/>
    <property type="match status" value="1"/>
</dbReference>
<dbReference type="SUPFAM" id="SSF52540">
    <property type="entry name" value="P-loop containing nucleoside triphosphate hydrolases"/>
    <property type="match status" value="1"/>
</dbReference>
<dbReference type="GO" id="GO:0005524">
    <property type="term" value="F:ATP binding"/>
    <property type="evidence" value="ECO:0007669"/>
    <property type="project" value="UniProtKB-KW"/>
</dbReference>
<gene>
    <name evidence="7" type="primary">aroK_23</name>
    <name evidence="7" type="ORF">SDC9_83074</name>
</gene>
<proteinExistence type="inferred from homology"/>
<keyword evidence="1" id="KW-0028">Amino-acid biosynthesis</keyword>
<keyword evidence="3" id="KW-0547">Nucleotide-binding</keyword>
<accession>A0A644Z6I2</accession>
<evidence type="ECO:0000313" key="7">
    <source>
        <dbReference type="EMBL" id="MPM36476.1"/>
    </source>
</evidence>
<dbReference type="InterPro" id="IPR031322">
    <property type="entry name" value="Shikimate/glucono_kinase"/>
</dbReference>
<keyword evidence="5" id="KW-0067">ATP-binding</keyword>
<keyword evidence="2 7" id="KW-0808">Transferase</keyword>
<dbReference type="PRINTS" id="PR01100">
    <property type="entry name" value="SHIKIMTKNASE"/>
</dbReference>
<evidence type="ECO:0000256" key="5">
    <source>
        <dbReference type="ARBA" id="ARBA00022840"/>
    </source>
</evidence>
<dbReference type="Pfam" id="PF01202">
    <property type="entry name" value="SKI"/>
    <property type="match status" value="1"/>
</dbReference>
<dbReference type="AlphaFoldDB" id="A0A644Z6I2"/>
<reference evidence="7" key="1">
    <citation type="submission" date="2019-08" db="EMBL/GenBank/DDBJ databases">
        <authorList>
            <person name="Kucharzyk K."/>
            <person name="Murdoch R.W."/>
            <person name="Higgins S."/>
            <person name="Loffler F."/>
        </authorList>
    </citation>
    <scope>NUCLEOTIDE SEQUENCE</scope>
</reference>
<name>A0A644Z6I2_9ZZZZ</name>
<organism evidence="7">
    <name type="scientific">bioreactor metagenome</name>
    <dbReference type="NCBI Taxonomy" id="1076179"/>
    <lineage>
        <taxon>unclassified sequences</taxon>
        <taxon>metagenomes</taxon>
        <taxon>ecological metagenomes</taxon>
    </lineage>
</organism>
<keyword evidence="4 7" id="KW-0418">Kinase</keyword>
<comment type="caution">
    <text evidence="7">The sequence shown here is derived from an EMBL/GenBank/DDBJ whole genome shotgun (WGS) entry which is preliminary data.</text>
</comment>
<evidence type="ECO:0000256" key="1">
    <source>
        <dbReference type="ARBA" id="ARBA00022605"/>
    </source>
</evidence>
<keyword evidence="6" id="KW-0057">Aromatic amino acid biosynthesis</keyword>
<dbReference type="GO" id="GO:0008652">
    <property type="term" value="P:amino acid biosynthetic process"/>
    <property type="evidence" value="ECO:0007669"/>
    <property type="project" value="UniProtKB-KW"/>
</dbReference>